<dbReference type="PANTHER" id="PTHR35526">
    <property type="entry name" value="ANTI-SIGMA-F FACTOR RSBW-RELATED"/>
    <property type="match status" value="1"/>
</dbReference>
<dbReference type="CDD" id="cd16936">
    <property type="entry name" value="HATPase_RsbW-like"/>
    <property type="match status" value="1"/>
</dbReference>
<dbReference type="Gene3D" id="3.30.565.10">
    <property type="entry name" value="Histidine kinase-like ATPase, C-terminal domain"/>
    <property type="match status" value="1"/>
</dbReference>
<dbReference type="InterPro" id="IPR050267">
    <property type="entry name" value="Anti-sigma-factor_SerPK"/>
</dbReference>
<dbReference type="SUPFAM" id="SSF55874">
    <property type="entry name" value="ATPase domain of HSP90 chaperone/DNA topoisomerase II/histidine kinase"/>
    <property type="match status" value="1"/>
</dbReference>
<reference evidence="4" key="1">
    <citation type="journal article" date="2014" name="Int. J. Syst. Evol. Microbiol.">
        <title>Complete genome sequence of Corynebacterium casei LMG S-19264T (=DSM 44701T), isolated from a smear-ripened cheese.</title>
        <authorList>
            <consortium name="US DOE Joint Genome Institute (JGI-PGF)"/>
            <person name="Walter F."/>
            <person name="Albersmeier A."/>
            <person name="Kalinowski J."/>
            <person name="Ruckert C."/>
        </authorList>
    </citation>
    <scope>NUCLEOTIDE SEQUENCE</scope>
    <source>
        <strain evidence="4">JCM 3035</strain>
    </source>
</reference>
<keyword evidence="1" id="KW-0808">Transferase</keyword>
<keyword evidence="5" id="KW-1185">Reference proteome</keyword>
<dbReference type="EMBL" id="BMPQ01000020">
    <property type="protein sequence ID" value="GGK93564.1"/>
    <property type="molecule type" value="Genomic_DNA"/>
</dbReference>
<protein>
    <recommendedName>
        <fullName evidence="3">Histidine kinase/HSP90-like ATPase domain-containing protein</fullName>
    </recommendedName>
</protein>
<dbReference type="GO" id="GO:0004674">
    <property type="term" value="F:protein serine/threonine kinase activity"/>
    <property type="evidence" value="ECO:0007669"/>
    <property type="project" value="UniProtKB-KW"/>
</dbReference>
<dbReference type="Proteomes" id="UP000637788">
    <property type="component" value="Unassembled WGS sequence"/>
</dbReference>
<dbReference type="InterPro" id="IPR003594">
    <property type="entry name" value="HATPase_dom"/>
</dbReference>
<dbReference type="InterPro" id="IPR036890">
    <property type="entry name" value="HATPase_C_sf"/>
</dbReference>
<reference evidence="4" key="2">
    <citation type="submission" date="2020-09" db="EMBL/GenBank/DDBJ databases">
        <authorList>
            <person name="Sun Q."/>
            <person name="Ohkuma M."/>
        </authorList>
    </citation>
    <scope>NUCLEOTIDE SEQUENCE</scope>
    <source>
        <strain evidence="4">JCM 3035</strain>
    </source>
</reference>
<dbReference type="PANTHER" id="PTHR35526:SF3">
    <property type="entry name" value="ANTI-SIGMA-F FACTOR RSBW"/>
    <property type="match status" value="1"/>
</dbReference>
<dbReference type="Pfam" id="PF13581">
    <property type="entry name" value="HATPase_c_2"/>
    <property type="match status" value="1"/>
</dbReference>
<feature type="region of interest" description="Disordered" evidence="2">
    <location>
        <begin position="167"/>
        <end position="188"/>
    </location>
</feature>
<accession>A0A917VKB6</accession>
<dbReference type="AlphaFoldDB" id="A0A917VKB6"/>
<proteinExistence type="predicted"/>
<comment type="caution">
    <text evidence="4">The sequence shown here is derived from an EMBL/GenBank/DDBJ whole genome shotgun (WGS) entry which is preliminary data.</text>
</comment>
<organism evidence="4 5">
    <name type="scientific">Streptomyces flaveus</name>
    <dbReference type="NCBI Taxonomy" id="66370"/>
    <lineage>
        <taxon>Bacteria</taxon>
        <taxon>Bacillati</taxon>
        <taxon>Actinomycetota</taxon>
        <taxon>Actinomycetes</taxon>
        <taxon>Kitasatosporales</taxon>
        <taxon>Streptomycetaceae</taxon>
        <taxon>Streptomyces</taxon>
        <taxon>Streptomyces aurantiacus group</taxon>
    </lineage>
</organism>
<evidence type="ECO:0000313" key="5">
    <source>
        <dbReference type="Proteomes" id="UP000637788"/>
    </source>
</evidence>
<feature type="domain" description="Histidine kinase/HSP90-like ATPase" evidence="3">
    <location>
        <begin position="27"/>
        <end position="142"/>
    </location>
</feature>
<keyword evidence="1" id="KW-0723">Serine/threonine-protein kinase</keyword>
<name>A0A917VKB6_9ACTN</name>
<dbReference type="RefSeq" id="WP_189325203.1">
    <property type="nucleotide sequence ID" value="NZ_BMPQ01000020.1"/>
</dbReference>
<evidence type="ECO:0000256" key="1">
    <source>
        <dbReference type="ARBA" id="ARBA00022527"/>
    </source>
</evidence>
<evidence type="ECO:0000259" key="3">
    <source>
        <dbReference type="Pfam" id="PF13581"/>
    </source>
</evidence>
<evidence type="ECO:0000256" key="2">
    <source>
        <dbReference type="SAM" id="MobiDB-lite"/>
    </source>
</evidence>
<keyword evidence="1" id="KW-0418">Kinase</keyword>
<gene>
    <name evidence="4" type="ORF">GCM10010094_62980</name>
</gene>
<evidence type="ECO:0000313" key="4">
    <source>
        <dbReference type="EMBL" id="GGK93564.1"/>
    </source>
</evidence>
<sequence length="188" mass="19800">MVSPSFPQSLGRLSGDELLHKAGVFGLPAVPASVGAARRNVRELLGEWGISRETCDNAVLVTSELVTNALTHTESDLVVCRLRAAGERLHIEVEDQNRGHTLPACRQPKPDDQGGRGLLLVGVLSNDWGVRDAPHRSGRIVWAELPAEATEAAMAVETAAISATSAVSAVSEPQDGSADAHAADPSWT</sequence>